<evidence type="ECO:0000256" key="1">
    <source>
        <dbReference type="SAM" id="MobiDB-lite"/>
    </source>
</evidence>
<organism evidence="2 3">
    <name type="scientific">Zymoseptoria tritici (strain ST99CH_3D7)</name>
    <dbReference type="NCBI Taxonomy" id="1276538"/>
    <lineage>
        <taxon>Eukaryota</taxon>
        <taxon>Fungi</taxon>
        <taxon>Dikarya</taxon>
        <taxon>Ascomycota</taxon>
        <taxon>Pezizomycotina</taxon>
        <taxon>Dothideomycetes</taxon>
        <taxon>Dothideomycetidae</taxon>
        <taxon>Mycosphaerellales</taxon>
        <taxon>Mycosphaerellaceae</taxon>
        <taxon>Zymoseptoria</taxon>
    </lineage>
</organism>
<feature type="compositionally biased region" description="Basic residues" evidence="1">
    <location>
        <begin position="1"/>
        <end position="11"/>
    </location>
</feature>
<proteinExistence type="predicted"/>
<feature type="compositionally biased region" description="Acidic residues" evidence="1">
    <location>
        <begin position="35"/>
        <end position="50"/>
    </location>
</feature>
<dbReference type="AlphaFoldDB" id="A0A1X7RP79"/>
<protein>
    <submittedName>
        <fullName evidence="2">Uncharacterized protein</fullName>
    </submittedName>
</protein>
<accession>A0A1X7RP79</accession>
<dbReference type="Proteomes" id="UP000215127">
    <property type="component" value="Chromosome 3"/>
</dbReference>
<reference evidence="2 3" key="1">
    <citation type="submission" date="2016-06" db="EMBL/GenBank/DDBJ databases">
        <authorList>
            <person name="Kjaerup R.B."/>
            <person name="Dalgaard T.S."/>
            <person name="Juul-Madsen H.R."/>
        </authorList>
    </citation>
    <scope>NUCLEOTIDE SEQUENCE [LARGE SCALE GENOMIC DNA]</scope>
</reference>
<evidence type="ECO:0000313" key="2">
    <source>
        <dbReference type="EMBL" id="SMQ49030.1"/>
    </source>
</evidence>
<name>A0A1X7RP79_ZYMT9</name>
<evidence type="ECO:0000313" key="3">
    <source>
        <dbReference type="Proteomes" id="UP000215127"/>
    </source>
</evidence>
<keyword evidence="3" id="KW-1185">Reference proteome</keyword>
<gene>
    <name evidence="2" type="ORF">ZT3D7_G4181</name>
</gene>
<sequence>MARNTLKRKKNQGGQTLKTMKRINSRSSDNPPQESEPETAEFAVDVEEAESMATEKNEDEDSRPTPTVVDTTLFKARRELETRGYQTTAAFAEGLTNLGDRDRLLATLRQLRLRPPRLSSPSLAFGS</sequence>
<feature type="region of interest" description="Disordered" evidence="1">
    <location>
        <begin position="1"/>
        <end position="71"/>
    </location>
</feature>
<dbReference type="EMBL" id="LT853694">
    <property type="protein sequence ID" value="SMQ49030.1"/>
    <property type="molecule type" value="Genomic_DNA"/>
</dbReference>